<feature type="compositionally biased region" description="Polar residues" evidence="1">
    <location>
        <begin position="61"/>
        <end position="75"/>
    </location>
</feature>
<name>A0A4Y2B8N5_ARAVE</name>
<evidence type="ECO:0000313" key="3">
    <source>
        <dbReference type="Proteomes" id="UP000499080"/>
    </source>
</evidence>
<dbReference type="Proteomes" id="UP000499080">
    <property type="component" value="Unassembled WGS sequence"/>
</dbReference>
<proteinExistence type="predicted"/>
<accession>A0A4Y2B8N5</accession>
<sequence length="116" mass="13014">MDLKDLKSAMAYIMKFESAKTASNISIHATSIETEVVTGKERDDRFEFLLEALEKLVNSLAAVQSTPRQSPNATNPKRLKKGHVKRECQSNDAHSGKLTYDLLQERKIPTLNKAPE</sequence>
<organism evidence="2 3">
    <name type="scientific">Araneus ventricosus</name>
    <name type="common">Orbweaver spider</name>
    <name type="synonym">Epeira ventricosa</name>
    <dbReference type="NCBI Taxonomy" id="182803"/>
    <lineage>
        <taxon>Eukaryota</taxon>
        <taxon>Metazoa</taxon>
        <taxon>Ecdysozoa</taxon>
        <taxon>Arthropoda</taxon>
        <taxon>Chelicerata</taxon>
        <taxon>Arachnida</taxon>
        <taxon>Araneae</taxon>
        <taxon>Araneomorphae</taxon>
        <taxon>Entelegynae</taxon>
        <taxon>Araneoidea</taxon>
        <taxon>Araneidae</taxon>
        <taxon>Araneus</taxon>
    </lineage>
</organism>
<dbReference type="AlphaFoldDB" id="A0A4Y2B8N5"/>
<feature type="region of interest" description="Disordered" evidence="1">
    <location>
        <begin position="61"/>
        <end position="96"/>
    </location>
</feature>
<gene>
    <name evidence="2" type="ORF">AVEN_117742_1</name>
</gene>
<evidence type="ECO:0000256" key="1">
    <source>
        <dbReference type="SAM" id="MobiDB-lite"/>
    </source>
</evidence>
<dbReference type="EMBL" id="BGPR01000058">
    <property type="protein sequence ID" value="GBL88137.1"/>
    <property type="molecule type" value="Genomic_DNA"/>
</dbReference>
<dbReference type="OrthoDB" id="6783748at2759"/>
<evidence type="ECO:0000313" key="2">
    <source>
        <dbReference type="EMBL" id="GBL88137.1"/>
    </source>
</evidence>
<reference evidence="2 3" key="1">
    <citation type="journal article" date="2019" name="Sci. Rep.">
        <title>Orb-weaving spider Araneus ventricosus genome elucidates the spidroin gene catalogue.</title>
        <authorList>
            <person name="Kono N."/>
            <person name="Nakamura H."/>
            <person name="Ohtoshi R."/>
            <person name="Moran D.A.P."/>
            <person name="Shinohara A."/>
            <person name="Yoshida Y."/>
            <person name="Fujiwara M."/>
            <person name="Mori M."/>
            <person name="Tomita M."/>
            <person name="Arakawa K."/>
        </authorList>
    </citation>
    <scope>NUCLEOTIDE SEQUENCE [LARGE SCALE GENOMIC DNA]</scope>
</reference>
<comment type="caution">
    <text evidence="2">The sequence shown here is derived from an EMBL/GenBank/DDBJ whole genome shotgun (WGS) entry which is preliminary data.</text>
</comment>
<protein>
    <submittedName>
        <fullName evidence="2">Uncharacterized protein</fullName>
    </submittedName>
</protein>
<keyword evidence="3" id="KW-1185">Reference proteome</keyword>